<dbReference type="EMBL" id="NHYD01000516">
    <property type="protein sequence ID" value="PPQ93978.1"/>
    <property type="molecule type" value="Genomic_DNA"/>
</dbReference>
<proteinExistence type="predicted"/>
<accession>A0A409XTC3</accession>
<name>A0A409XTC3_PSICY</name>
<comment type="caution">
    <text evidence="1">The sequence shown here is derived from an EMBL/GenBank/DDBJ whole genome shotgun (WGS) entry which is preliminary data.</text>
</comment>
<evidence type="ECO:0000313" key="1">
    <source>
        <dbReference type="EMBL" id="PPQ93978.1"/>
    </source>
</evidence>
<evidence type="ECO:0000313" key="2">
    <source>
        <dbReference type="Proteomes" id="UP000283269"/>
    </source>
</evidence>
<sequence>MGMTLSSQWASSKVKMERDTKTKCEEALAISIVLMEGSVLVKYTFISVVESKDEKWLWPSYQCIRSPTQISSGTFVSCQYFGDNALVVVEVLCIESVVAMVPHNPAHSIDSENHFFLVEQPRLDTANLGGTQEAITET</sequence>
<dbReference type="InParanoid" id="A0A409XTC3"/>
<gene>
    <name evidence="1" type="ORF">CVT25_012941</name>
</gene>
<dbReference type="Proteomes" id="UP000283269">
    <property type="component" value="Unassembled WGS sequence"/>
</dbReference>
<dbReference type="STRING" id="93625.A0A409XTC3"/>
<reference evidence="1 2" key="1">
    <citation type="journal article" date="2018" name="Evol. Lett.">
        <title>Horizontal gene cluster transfer increased hallucinogenic mushroom diversity.</title>
        <authorList>
            <person name="Reynolds H.T."/>
            <person name="Vijayakumar V."/>
            <person name="Gluck-Thaler E."/>
            <person name="Korotkin H.B."/>
            <person name="Matheny P.B."/>
            <person name="Slot J.C."/>
        </authorList>
    </citation>
    <scope>NUCLEOTIDE SEQUENCE [LARGE SCALE GENOMIC DNA]</scope>
    <source>
        <strain evidence="1 2">2631</strain>
    </source>
</reference>
<protein>
    <submittedName>
        <fullName evidence="1">Uncharacterized protein</fullName>
    </submittedName>
</protein>
<keyword evidence="2" id="KW-1185">Reference proteome</keyword>
<dbReference type="AlphaFoldDB" id="A0A409XTC3"/>
<organism evidence="1 2">
    <name type="scientific">Psilocybe cyanescens</name>
    <dbReference type="NCBI Taxonomy" id="93625"/>
    <lineage>
        <taxon>Eukaryota</taxon>
        <taxon>Fungi</taxon>
        <taxon>Dikarya</taxon>
        <taxon>Basidiomycota</taxon>
        <taxon>Agaricomycotina</taxon>
        <taxon>Agaricomycetes</taxon>
        <taxon>Agaricomycetidae</taxon>
        <taxon>Agaricales</taxon>
        <taxon>Agaricineae</taxon>
        <taxon>Strophariaceae</taxon>
        <taxon>Psilocybe</taxon>
    </lineage>
</organism>